<feature type="transmembrane region" description="Helical" evidence="7">
    <location>
        <begin position="31"/>
        <end position="50"/>
    </location>
</feature>
<dbReference type="Pfam" id="PF00893">
    <property type="entry name" value="Multi_Drug_Res"/>
    <property type="match status" value="1"/>
</dbReference>
<comment type="subcellular location">
    <subcellularLocation>
        <location evidence="1 6">Cell membrane</location>
        <topology evidence="1 6">Multi-pass membrane protein</topology>
    </subcellularLocation>
</comment>
<sequence>MAFTKLLIAGLLEIFWAFTLGKSNGFTHPGWGIVTIIVLLISLYFLESVVHRFGVGITYAVFTGIGTAGTAILDLVVFHEPTNIFKFISLIVLLIGIVGLKLTDKEASK</sequence>
<evidence type="ECO:0000256" key="3">
    <source>
        <dbReference type="ARBA" id="ARBA00022692"/>
    </source>
</evidence>
<dbReference type="PANTHER" id="PTHR30561">
    <property type="entry name" value="SMR FAMILY PROTON-DEPENDENT DRUG EFFLUX TRANSPORTER SUGE"/>
    <property type="match status" value="1"/>
</dbReference>
<keyword evidence="5 7" id="KW-0472">Membrane</keyword>
<feature type="transmembrane region" description="Helical" evidence="7">
    <location>
        <begin position="84"/>
        <end position="103"/>
    </location>
</feature>
<dbReference type="Proteomes" id="UP000664701">
    <property type="component" value="Chromosome"/>
</dbReference>
<dbReference type="InterPro" id="IPR000390">
    <property type="entry name" value="Small_drug/metabolite_transptr"/>
</dbReference>
<protein>
    <submittedName>
        <fullName evidence="8">Quaternary ammonium compound-resistance protein SugE</fullName>
    </submittedName>
</protein>
<dbReference type="Gene3D" id="1.10.3730.20">
    <property type="match status" value="1"/>
</dbReference>
<evidence type="ECO:0000313" key="9">
    <source>
        <dbReference type="Proteomes" id="UP000664701"/>
    </source>
</evidence>
<keyword evidence="2" id="KW-1003">Cell membrane</keyword>
<comment type="similarity">
    <text evidence="6">Belongs to the drug/metabolite transporter (DMT) superfamily. Small multidrug resistance (SMR) (TC 2.A.7.1) family.</text>
</comment>
<dbReference type="SUPFAM" id="SSF103481">
    <property type="entry name" value="Multidrug resistance efflux transporter EmrE"/>
    <property type="match status" value="1"/>
</dbReference>
<dbReference type="InterPro" id="IPR037185">
    <property type="entry name" value="EmrE-like"/>
</dbReference>
<evidence type="ECO:0000313" key="8">
    <source>
        <dbReference type="EMBL" id="WYJ78090.1"/>
    </source>
</evidence>
<keyword evidence="4 7" id="KW-1133">Transmembrane helix</keyword>
<organism evidence="8 9">
    <name type="scientific">Candidatus Enterococcus lowellii</name>
    <dbReference type="NCBI Taxonomy" id="2230877"/>
    <lineage>
        <taxon>Bacteria</taxon>
        <taxon>Bacillati</taxon>
        <taxon>Bacillota</taxon>
        <taxon>Bacilli</taxon>
        <taxon>Lactobacillales</taxon>
        <taxon>Enterococcaceae</taxon>
        <taxon>Enterococcus</taxon>
    </lineage>
</organism>
<evidence type="ECO:0000256" key="4">
    <source>
        <dbReference type="ARBA" id="ARBA00022989"/>
    </source>
</evidence>
<keyword evidence="9" id="KW-1185">Reference proteome</keyword>
<gene>
    <name evidence="8" type="ORF">DOK78_002746</name>
</gene>
<evidence type="ECO:0000256" key="2">
    <source>
        <dbReference type="ARBA" id="ARBA00022475"/>
    </source>
</evidence>
<keyword evidence="3 6" id="KW-0812">Transmembrane</keyword>
<accession>A0ABZ2SQN5</accession>
<evidence type="ECO:0000256" key="6">
    <source>
        <dbReference type="RuleBase" id="RU003942"/>
    </source>
</evidence>
<reference evidence="8 9" key="1">
    <citation type="submission" date="2024-03" db="EMBL/GenBank/DDBJ databases">
        <title>The Genome Sequence of Enterococcus sp. DIV2402.</title>
        <authorList>
            <consortium name="The Broad Institute Genomics Platform"/>
            <consortium name="The Broad Institute Microbial Omics Core"/>
            <consortium name="The Broad Institute Genomic Center for Infectious Diseases"/>
            <person name="Earl A."/>
            <person name="Manson A."/>
            <person name="Gilmore M."/>
            <person name="Schwartman J."/>
            <person name="Shea T."/>
            <person name="Abouelleil A."/>
            <person name="Cao P."/>
            <person name="Chapman S."/>
            <person name="Cusick C."/>
            <person name="Young S."/>
            <person name="Neafsey D."/>
            <person name="Nusbaum C."/>
            <person name="Birren B."/>
        </authorList>
    </citation>
    <scope>NUCLEOTIDE SEQUENCE [LARGE SCALE GENOMIC DNA]</scope>
    <source>
        <strain evidence="8 9">DIV2402</strain>
    </source>
</reference>
<evidence type="ECO:0000256" key="5">
    <source>
        <dbReference type="ARBA" id="ARBA00023136"/>
    </source>
</evidence>
<name>A0ABZ2SQN5_9ENTE</name>
<feature type="transmembrane region" description="Helical" evidence="7">
    <location>
        <begin position="57"/>
        <end position="78"/>
    </location>
</feature>
<dbReference type="InterPro" id="IPR045324">
    <property type="entry name" value="Small_multidrug_res"/>
</dbReference>
<evidence type="ECO:0000256" key="7">
    <source>
        <dbReference type="SAM" id="Phobius"/>
    </source>
</evidence>
<dbReference type="PANTHER" id="PTHR30561:SF21">
    <property type="entry name" value="MOLECULAR CHAPERONE"/>
    <property type="match status" value="1"/>
</dbReference>
<evidence type="ECO:0000256" key="1">
    <source>
        <dbReference type="ARBA" id="ARBA00004651"/>
    </source>
</evidence>
<dbReference type="EMBL" id="CP147251">
    <property type="protein sequence ID" value="WYJ78090.1"/>
    <property type="molecule type" value="Genomic_DNA"/>
</dbReference>
<dbReference type="RefSeq" id="WP_207941742.1">
    <property type="nucleotide sequence ID" value="NZ_CP147251.1"/>
</dbReference>
<proteinExistence type="inferred from homology"/>